<dbReference type="EMBL" id="BARS01027320">
    <property type="protein sequence ID" value="GAG10618.1"/>
    <property type="molecule type" value="Genomic_DNA"/>
</dbReference>
<evidence type="ECO:0000259" key="1">
    <source>
        <dbReference type="Pfam" id="PF07705"/>
    </source>
</evidence>
<name>X0VDS1_9ZZZZ</name>
<evidence type="ECO:0000313" key="2">
    <source>
        <dbReference type="EMBL" id="GAG10618.1"/>
    </source>
</evidence>
<accession>X0VDS1</accession>
<protein>
    <recommendedName>
        <fullName evidence="1">CARDB domain-containing protein</fullName>
    </recommendedName>
</protein>
<sequence length="266" mass="27709">EVLAPSFDGTAYTYRVRVRSATASGTATVTASVRDAAGNVSEQIVQAEIDAERPDLSITVSPDPPRGGGSVLISVTSSEPLDQFPEVVASLDGQTPLPLDLPTQTGNTYEFLCLADELAVVAASAVDPAGNTGQAVLTFADLSVSSEELTLSAIPNLGLDVTVEAPIHNSGQARVENIPVRFMAGDLLEQNQLGADQYVSLDPGQSVVVGALWPAAEQTADAAVFVVIDPDETLLETDESNNLALRGPVVAVQQLDAQTHLITDMS</sequence>
<feature type="non-terminal residue" evidence="2">
    <location>
        <position position="1"/>
    </location>
</feature>
<feature type="domain" description="CARDB" evidence="1">
    <location>
        <begin position="140"/>
        <end position="243"/>
    </location>
</feature>
<dbReference type="InterPro" id="IPR013783">
    <property type="entry name" value="Ig-like_fold"/>
</dbReference>
<reference evidence="2" key="1">
    <citation type="journal article" date="2014" name="Front. Microbiol.">
        <title>High frequency of phylogenetically diverse reductive dehalogenase-homologous genes in deep subseafloor sedimentary metagenomes.</title>
        <authorList>
            <person name="Kawai M."/>
            <person name="Futagami T."/>
            <person name="Toyoda A."/>
            <person name="Takaki Y."/>
            <person name="Nishi S."/>
            <person name="Hori S."/>
            <person name="Arai W."/>
            <person name="Tsubouchi T."/>
            <person name="Morono Y."/>
            <person name="Uchiyama I."/>
            <person name="Ito T."/>
            <person name="Fujiyama A."/>
            <person name="Inagaki F."/>
            <person name="Takami H."/>
        </authorList>
    </citation>
    <scope>NUCLEOTIDE SEQUENCE</scope>
    <source>
        <strain evidence="2">Expedition CK06-06</strain>
    </source>
</reference>
<comment type="caution">
    <text evidence="2">The sequence shown here is derived from an EMBL/GenBank/DDBJ whole genome shotgun (WGS) entry which is preliminary data.</text>
</comment>
<gene>
    <name evidence="2" type="ORF">S01H1_42926</name>
</gene>
<dbReference type="Gene3D" id="2.60.40.10">
    <property type="entry name" value="Immunoglobulins"/>
    <property type="match status" value="1"/>
</dbReference>
<organism evidence="2">
    <name type="scientific">marine sediment metagenome</name>
    <dbReference type="NCBI Taxonomy" id="412755"/>
    <lineage>
        <taxon>unclassified sequences</taxon>
        <taxon>metagenomes</taxon>
        <taxon>ecological metagenomes</taxon>
    </lineage>
</organism>
<feature type="non-terminal residue" evidence="2">
    <location>
        <position position="266"/>
    </location>
</feature>
<dbReference type="InterPro" id="IPR011635">
    <property type="entry name" value="CARDB"/>
</dbReference>
<proteinExistence type="predicted"/>
<dbReference type="AlphaFoldDB" id="X0VDS1"/>
<dbReference type="Pfam" id="PF07705">
    <property type="entry name" value="CARDB"/>
    <property type="match status" value="1"/>
</dbReference>